<dbReference type="InterPro" id="IPR041112">
    <property type="entry name" value="Nuf2_DHR10-like"/>
</dbReference>
<keyword evidence="9" id="KW-0539">Nucleus</keyword>
<keyword evidence="11" id="KW-0137">Centromere</keyword>
<comment type="subcellular location">
    <subcellularLocation>
        <location evidence="2">Chromosome</location>
        <location evidence="2">Centromere</location>
        <location evidence="2">Kinetochore</location>
    </subcellularLocation>
    <subcellularLocation>
        <location evidence="1">Nucleus</location>
    </subcellularLocation>
</comment>
<comment type="similarity">
    <text evidence="3">Belongs to the NUF2 family.</text>
</comment>
<proteinExistence type="inferred from homology"/>
<evidence type="ECO:0000256" key="8">
    <source>
        <dbReference type="ARBA" id="ARBA00023054"/>
    </source>
</evidence>
<evidence type="ECO:0000313" key="16">
    <source>
        <dbReference type="Proteomes" id="UP000002872"/>
    </source>
</evidence>
<evidence type="ECO:0000256" key="9">
    <source>
        <dbReference type="ARBA" id="ARBA00023242"/>
    </source>
</evidence>
<dbReference type="HOGENOM" id="CLU_025461_1_1_1"/>
<dbReference type="Gene3D" id="1.10.418.60">
    <property type="entry name" value="Ncd80 complex, Nuf2 subunit"/>
    <property type="match status" value="1"/>
</dbReference>
<keyword evidence="5" id="KW-0132">Cell division</keyword>
<keyword evidence="8 12" id="KW-0175">Coiled coil</keyword>
<evidence type="ECO:0000256" key="3">
    <source>
        <dbReference type="ARBA" id="ARBA00005498"/>
    </source>
</evidence>
<name>I3EFS0_NEMP3</name>
<protein>
    <submittedName>
        <fullName evidence="15">Uncharacterized protein</fullName>
    </submittedName>
</protein>
<gene>
    <name evidence="15" type="ORF">NEQG_01511</name>
</gene>
<dbReference type="GO" id="GO:0051301">
    <property type="term" value="P:cell division"/>
    <property type="evidence" value="ECO:0007669"/>
    <property type="project" value="UniProtKB-KW"/>
</dbReference>
<dbReference type="AlphaFoldDB" id="I3EFS0"/>
<feature type="domain" description="Kinetochore protein Nuf2 N-terminal" evidence="13">
    <location>
        <begin position="8"/>
        <end position="128"/>
    </location>
</feature>
<keyword evidence="4" id="KW-0158">Chromosome</keyword>
<feature type="coiled-coil region" evidence="12">
    <location>
        <begin position="345"/>
        <end position="393"/>
    </location>
</feature>
<feature type="coiled-coil region" evidence="12">
    <location>
        <begin position="128"/>
        <end position="155"/>
    </location>
</feature>
<dbReference type="GO" id="GO:0007052">
    <property type="term" value="P:mitotic spindle organization"/>
    <property type="evidence" value="ECO:0007669"/>
    <property type="project" value="TreeGrafter"/>
</dbReference>
<sequence length="429" mass="49963">MKAHPQTYSMPNMPVKEIVECLSESGFNILAADITNPNTGYITRLYEGILGIFLEQRIPESVDESVSLVLIYMHMKKFLERIGIGPFLMSDIIKPEASRTIRILSGIVNFGLFKESKRHLLTNIYRKREEIEITIEETEKYIEKSESLLSQKRQERGESLRQIKSIMKEISEKESEIINYHRTQQATAIETEEISKEQERLNECISTEKCEIMNITQEITKLQAKIVKNPEQLKELLIAMKSQLSDETEILKEYEKRISILHNTIAMFQRVTEDLKSLMCVVSLVGEYSNKYYETEVQLKRLQNENGSLEIENKSKFSKKLLLEKKISYIVDKMANLTTEDSIRMDGLKKEFEALRAKHIKISEQREQAQQLIHRNNEDIKNLEKEIIEIESVHHSKLSSIYNGLVQQKNFLIGYGEDIQKVFKGEYIL</sequence>
<dbReference type="GO" id="GO:0051315">
    <property type="term" value="P:attachment of mitotic spindle microtubules to kinetochore"/>
    <property type="evidence" value="ECO:0007669"/>
    <property type="project" value="TreeGrafter"/>
</dbReference>
<evidence type="ECO:0000256" key="4">
    <source>
        <dbReference type="ARBA" id="ARBA00022454"/>
    </source>
</evidence>
<evidence type="ECO:0000256" key="1">
    <source>
        <dbReference type="ARBA" id="ARBA00004123"/>
    </source>
</evidence>
<feature type="coiled-coil region" evidence="12">
    <location>
        <begin position="205"/>
        <end position="257"/>
    </location>
</feature>
<dbReference type="OMA" id="YLKMEAH"/>
<dbReference type="FunCoup" id="I3EFS0">
    <property type="interactions" value="19"/>
</dbReference>
<evidence type="ECO:0000259" key="14">
    <source>
        <dbReference type="Pfam" id="PF18595"/>
    </source>
</evidence>
<dbReference type="Proteomes" id="UP000002872">
    <property type="component" value="Unassembled WGS sequence"/>
</dbReference>
<keyword evidence="6" id="KW-0498">Mitosis</keyword>
<evidence type="ECO:0000256" key="2">
    <source>
        <dbReference type="ARBA" id="ARBA00004629"/>
    </source>
</evidence>
<dbReference type="GO" id="GO:0044877">
    <property type="term" value="F:protein-containing complex binding"/>
    <property type="evidence" value="ECO:0007669"/>
    <property type="project" value="TreeGrafter"/>
</dbReference>
<evidence type="ECO:0000256" key="10">
    <source>
        <dbReference type="ARBA" id="ARBA00023306"/>
    </source>
</evidence>
<dbReference type="OrthoDB" id="8194677at2759"/>
<keyword evidence="7" id="KW-0995">Kinetochore</keyword>
<evidence type="ECO:0000256" key="12">
    <source>
        <dbReference type="SAM" id="Coils"/>
    </source>
</evidence>
<dbReference type="PANTHER" id="PTHR21650">
    <property type="entry name" value="MEMBRALIN/KINETOCHORE PROTEIN NUF2"/>
    <property type="match status" value="1"/>
</dbReference>
<evidence type="ECO:0000256" key="7">
    <source>
        <dbReference type="ARBA" id="ARBA00022838"/>
    </source>
</evidence>
<dbReference type="VEuPathDB" id="MicrosporidiaDB:NEQG_01511"/>
<dbReference type="InParanoid" id="I3EFS0"/>
<accession>I3EFS0</accession>
<dbReference type="InterPro" id="IPR005549">
    <property type="entry name" value="Kinetochore_Nuf2_N"/>
</dbReference>
<dbReference type="GO" id="GO:0051383">
    <property type="term" value="P:kinetochore organization"/>
    <property type="evidence" value="ECO:0007669"/>
    <property type="project" value="TreeGrafter"/>
</dbReference>
<reference evidence="15" key="1">
    <citation type="submission" date="2011-01" db="EMBL/GenBank/DDBJ databases">
        <title>The Genome Sequence of Nematocida parisii strain ERTm3.</title>
        <authorList>
            <consortium name="The Broad Institute Genome Sequencing Platform"/>
            <consortium name="The Broad Institute Genome Sequencing Center for Infectious Disease"/>
            <person name="Cuomo C."/>
            <person name="Troemel E."/>
            <person name="Young S.K."/>
            <person name="Zeng Q."/>
            <person name="Gargeya S."/>
            <person name="Fitzgerald M."/>
            <person name="Haas B."/>
            <person name="Abouelleil A."/>
            <person name="Alvarado L."/>
            <person name="Arachchi H.M."/>
            <person name="Berlin A."/>
            <person name="Chapman S.B."/>
            <person name="Gearin G."/>
            <person name="Goldberg J."/>
            <person name="Griggs A."/>
            <person name="Gujja S."/>
            <person name="Hansen M."/>
            <person name="Heiman D."/>
            <person name="Howarth C."/>
            <person name="Larimer J."/>
            <person name="Lui A."/>
            <person name="MacDonald P.J.P."/>
            <person name="McCowen C."/>
            <person name="Montmayeur A."/>
            <person name="Murphy C."/>
            <person name="Neiman D."/>
            <person name="Pearson M."/>
            <person name="Priest M."/>
            <person name="Roberts A."/>
            <person name="Saif S."/>
            <person name="Shea T."/>
            <person name="Sisk P."/>
            <person name="Stolte C."/>
            <person name="Sykes S."/>
            <person name="Wortman J."/>
            <person name="Nusbaum C."/>
            <person name="Birren B."/>
        </authorList>
    </citation>
    <scope>NUCLEOTIDE SEQUENCE</scope>
    <source>
        <strain evidence="15">ERTm3</strain>
    </source>
</reference>
<dbReference type="Pfam" id="PF03800">
    <property type="entry name" value="Nuf2"/>
    <property type="match status" value="1"/>
</dbReference>
<dbReference type="Pfam" id="PF18595">
    <property type="entry name" value="Nuf2_DHR10-like"/>
    <property type="match status" value="1"/>
</dbReference>
<feature type="coiled-coil region" evidence="12">
    <location>
        <begin position="285"/>
        <end position="312"/>
    </location>
</feature>
<dbReference type="EMBL" id="GL870879">
    <property type="protein sequence ID" value="EIJ88067.1"/>
    <property type="molecule type" value="Genomic_DNA"/>
</dbReference>
<dbReference type="GO" id="GO:0005634">
    <property type="term" value="C:nucleus"/>
    <property type="evidence" value="ECO:0007669"/>
    <property type="project" value="UniProtKB-SubCell"/>
</dbReference>
<evidence type="ECO:0000256" key="6">
    <source>
        <dbReference type="ARBA" id="ARBA00022776"/>
    </source>
</evidence>
<keyword evidence="10" id="KW-0131">Cell cycle</keyword>
<dbReference type="GO" id="GO:0045132">
    <property type="term" value="P:meiotic chromosome segregation"/>
    <property type="evidence" value="ECO:0007669"/>
    <property type="project" value="TreeGrafter"/>
</dbReference>
<evidence type="ECO:0000256" key="5">
    <source>
        <dbReference type="ARBA" id="ARBA00022618"/>
    </source>
</evidence>
<evidence type="ECO:0000313" key="15">
    <source>
        <dbReference type="EMBL" id="EIJ88067.1"/>
    </source>
</evidence>
<dbReference type="PANTHER" id="PTHR21650:SF2">
    <property type="entry name" value="KINETOCHORE PROTEIN NUF2"/>
    <property type="match status" value="1"/>
</dbReference>
<dbReference type="GO" id="GO:0031262">
    <property type="term" value="C:Ndc80 complex"/>
    <property type="evidence" value="ECO:0007669"/>
    <property type="project" value="InterPro"/>
</dbReference>
<evidence type="ECO:0000259" key="13">
    <source>
        <dbReference type="Pfam" id="PF03800"/>
    </source>
</evidence>
<keyword evidence="16" id="KW-1185">Reference proteome</keyword>
<feature type="domain" description="Nuf2 DHR10-like" evidence="14">
    <location>
        <begin position="242"/>
        <end position="357"/>
    </location>
</feature>
<organism evidence="15 16">
    <name type="scientific">Nematocida parisii (strain ERTm3)</name>
    <name type="common">Nematode killer fungus</name>
    <dbReference type="NCBI Taxonomy" id="935791"/>
    <lineage>
        <taxon>Eukaryota</taxon>
        <taxon>Fungi</taxon>
        <taxon>Fungi incertae sedis</taxon>
        <taxon>Microsporidia</taxon>
        <taxon>Nematocida</taxon>
    </lineage>
</organism>
<dbReference type="InterPro" id="IPR038275">
    <property type="entry name" value="Nuf2_N_sf"/>
</dbReference>
<dbReference type="STRING" id="935791.I3EFS0"/>
<evidence type="ECO:0000256" key="11">
    <source>
        <dbReference type="ARBA" id="ARBA00023328"/>
    </source>
</evidence>